<dbReference type="KEGG" id="srhi:H9L12_12325"/>
<evidence type="ECO:0000313" key="3">
    <source>
        <dbReference type="Proteomes" id="UP000515955"/>
    </source>
</evidence>
<keyword evidence="3" id="KW-1185">Reference proteome</keyword>
<dbReference type="Proteomes" id="UP000515955">
    <property type="component" value="Chromosome"/>
</dbReference>
<accession>A0A7G9SAU4</accession>
<proteinExistence type="predicted"/>
<feature type="domain" description="CHAT" evidence="1">
    <location>
        <begin position="69"/>
        <end position="139"/>
    </location>
</feature>
<dbReference type="EMBL" id="CP060717">
    <property type="protein sequence ID" value="QNN64969.1"/>
    <property type="molecule type" value="Genomic_DNA"/>
</dbReference>
<protein>
    <submittedName>
        <fullName evidence="2">CHAT domain-containing protein</fullName>
    </submittedName>
</protein>
<gene>
    <name evidence="2" type="ORF">H9L12_12325</name>
</gene>
<dbReference type="Pfam" id="PF12770">
    <property type="entry name" value="CHAT"/>
    <property type="match status" value="1"/>
</dbReference>
<reference evidence="2 3" key="1">
    <citation type="submission" date="2020-08" db="EMBL/GenBank/DDBJ databases">
        <title>Genome sequence of Sphingomonas rhizophila KACC 19189T.</title>
        <authorList>
            <person name="Hyun D.-W."/>
            <person name="Bae J.-W."/>
        </authorList>
    </citation>
    <scope>NUCLEOTIDE SEQUENCE [LARGE SCALE GENOMIC DNA]</scope>
    <source>
        <strain evidence="2 3">KACC 19189</strain>
    </source>
</reference>
<sequence length="163" mass="18340">MPGAASARHQLRGRIGWAFDLPRDFRPEARCGRRHPVRLRHRGVGKHWREPRSGRRHWRQLCPRRTGPGLRRRGARSVVASHWPVPESFDATKRLISGLLSAKAGEPLAMALGEAQRGLMDDPRTSHPVYWAAFIILGDGAKPLVPLRQAGASREERIVRPGH</sequence>
<evidence type="ECO:0000313" key="2">
    <source>
        <dbReference type="EMBL" id="QNN64969.1"/>
    </source>
</evidence>
<name>A0A7G9SAU4_9SPHN</name>
<dbReference type="InterPro" id="IPR024983">
    <property type="entry name" value="CHAT_dom"/>
</dbReference>
<organism evidence="2 3">
    <name type="scientific">Sphingomonas rhizophila</name>
    <dbReference type="NCBI Taxonomy" id="2071607"/>
    <lineage>
        <taxon>Bacteria</taxon>
        <taxon>Pseudomonadati</taxon>
        <taxon>Pseudomonadota</taxon>
        <taxon>Alphaproteobacteria</taxon>
        <taxon>Sphingomonadales</taxon>
        <taxon>Sphingomonadaceae</taxon>
        <taxon>Sphingomonas</taxon>
    </lineage>
</organism>
<evidence type="ECO:0000259" key="1">
    <source>
        <dbReference type="Pfam" id="PF12770"/>
    </source>
</evidence>
<dbReference type="AlphaFoldDB" id="A0A7G9SAU4"/>